<dbReference type="RefSeq" id="WP_089407852.1">
    <property type="nucleotide sequence ID" value="NZ_FZOU01000002.1"/>
</dbReference>
<gene>
    <name evidence="5" type="ORF">SAMN05421770_102361</name>
</gene>
<dbReference type="InterPro" id="IPR050595">
    <property type="entry name" value="Bact_response_regulator"/>
</dbReference>
<organism evidence="5 6">
    <name type="scientific">Granulicella rosea</name>
    <dbReference type="NCBI Taxonomy" id="474952"/>
    <lineage>
        <taxon>Bacteria</taxon>
        <taxon>Pseudomonadati</taxon>
        <taxon>Acidobacteriota</taxon>
        <taxon>Terriglobia</taxon>
        <taxon>Terriglobales</taxon>
        <taxon>Acidobacteriaceae</taxon>
        <taxon>Granulicella</taxon>
    </lineage>
</organism>
<dbReference type="EMBL" id="FZOU01000002">
    <property type="protein sequence ID" value="SNS79551.1"/>
    <property type="molecule type" value="Genomic_DNA"/>
</dbReference>
<sequence>MSETTASTPSKPRVLVADDEQVIANTLAIILNQAGFEARAVYSGEKAIEALDTFEPDMLISDVIMTGMTGIEAAIATRQKRPNCKILLFSGQAATADLLEKARAQGHEFEILAKPVHPTDLLAKLRR</sequence>
<dbReference type="PANTHER" id="PTHR44591">
    <property type="entry name" value="STRESS RESPONSE REGULATOR PROTEIN 1"/>
    <property type="match status" value="1"/>
</dbReference>
<protein>
    <submittedName>
        <fullName evidence="5">Response regulator receiver domain-containing protein</fullName>
    </submittedName>
</protein>
<feature type="modified residue" description="4-aspartylphosphate" evidence="3">
    <location>
        <position position="62"/>
    </location>
</feature>
<evidence type="ECO:0000313" key="6">
    <source>
        <dbReference type="Proteomes" id="UP000198356"/>
    </source>
</evidence>
<evidence type="ECO:0000256" key="1">
    <source>
        <dbReference type="ARBA" id="ARBA00022553"/>
    </source>
</evidence>
<dbReference type="Pfam" id="PF00072">
    <property type="entry name" value="Response_reg"/>
    <property type="match status" value="1"/>
</dbReference>
<dbReference type="SUPFAM" id="SSF52172">
    <property type="entry name" value="CheY-like"/>
    <property type="match status" value="1"/>
</dbReference>
<dbReference type="GO" id="GO:0000160">
    <property type="term" value="P:phosphorelay signal transduction system"/>
    <property type="evidence" value="ECO:0007669"/>
    <property type="project" value="UniProtKB-KW"/>
</dbReference>
<proteinExistence type="predicted"/>
<evidence type="ECO:0000256" key="2">
    <source>
        <dbReference type="ARBA" id="ARBA00023012"/>
    </source>
</evidence>
<feature type="domain" description="Response regulatory" evidence="4">
    <location>
        <begin position="13"/>
        <end position="127"/>
    </location>
</feature>
<reference evidence="5 6" key="1">
    <citation type="submission" date="2017-06" db="EMBL/GenBank/DDBJ databases">
        <authorList>
            <person name="Kim H.J."/>
            <person name="Triplett B.A."/>
        </authorList>
    </citation>
    <scope>NUCLEOTIDE SEQUENCE [LARGE SCALE GENOMIC DNA]</scope>
    <source>
        <strain evidence="5 6">DSM 18704</strain>
    </source>
</reference>
<dbReference type="Gene3D" id="3.40.50.2300">
    <property type="match status" value="1"/>
</dbReference>
<evidence type="ECO:0000259" key="4">
    <source>
        <dbReference type="PROSITE" id="PS50110"/>
    </source>
</evidence>
<dbReference type="AlphaFoldDB" id="A0A239HEG7"/>
<evidence type="ECO:0000313" key="5">
    <source>
        <dbReference type="EMBL" id="SNS79551.1"/>
    </source>
</evidence>
<dbReference type="PROSITE" id="PS50110">
    <property type="entry name" value="RESPONSE_REGULATORY"/>
    <property type="match status" value="1"/>
</dbReference>
<evidence type="ECO:0000256" key="3">
    <source>
        <dbReference type="PROSITE-ProRule" id="PRU00169"/>
    </source>
</evidence>
<dbReference type="SMART" id="SM00448">
    <property type="entry name" value="REC"/>
    <property type="match status" value="1"/>
</dbReference>
<name>A0A239HEG7_9BACT</name>
<dbReference type="PANTHER" id="PTHR44591:SF14">
    <property type="entry name" value="PROTEIN PILG"/>
    <property type="match status" value="1"/>
</dbReference>
<dbReference type="InterPro" id="IPR001789">
    <property type="entry name" value="Sig_transdc_resp-reg_receiver"/>
</dbReference>
<dbReference type="InterPro" id="IPR011006">
    <property type="entry name" value="CheY-like_superfamily"/>
</dbReference>
<dbReference type="OrthoDB" id="119092at2"/>
<keyword evidence="2" id="KW-0902">Two-component regulatory system</keyword>
<accession>A0A239HEG7</accession>
<keyword evidence="1 3" id="KW-0597">Phosphoprotein</keyword>
<keyword evidence="6" id="KW-1185">Reference proteome</keyword>
<dbReference type="Proteomes" id="UP000198356">
    <property type="component" value="Unassembled WGS sequence"/>
</dbReference>